<comment type="similarity">
    <text evidence="1">Belongs to the LysR transcriptional regulatory family.</text>
</comment>
<dbReference type="PROSITE" id="PS50931">
    <property type="entry name" value="HTH_LYSR"/>
    <property type="match status" value="1"/>
</dbReference>
<accession>A0A6M1RF25</accession>
<evidence type="ECO:0000313" key="7">
    <source>
        <dbReference type="Proteomes" id="UP000473008"/>
    </source>
</evidence>
<dbReference type="AlphaFoldDB" id="A0A6M1RF25"/>
<evidence type="ECO:0000313" key="6">
    <source>
        <dbReference type="EMBL" id="NGN98940.1"/>
    </source>
</evidence>
<dbReference type="EMBL" id="JAALDL010000011">
    <property type="protein sequence ID" value="NGN98940.1"/>
    <property type="molecule type" value="Genomic_DNA"/>
</dbReference>
<dbReference type="SUPFAM" id="SSF46785">
    <property type="entry name" value="Winged helix' DNA-binding domain"/>
    <property type="match status" value="1"/>
</dbReference>
<reference evidence="6 7" key="1">
    <citation type="submission" date="2020-02" db="EMBL/GenBank/DDBJ databases">
        <title>The draft genome of Grimontia sedimenta sp. nov., isolated from benthic sediments near coral reefs south of Kuwait.</title>
        <authorList>
            <person name="Mahmoud H.M."/>
            <person name="Jose L."/>
            <person name="Eapen S."/>
        </authorList>
    </citation>
    <scope>NUCLEOTIDE SEQUENCE [LARGE SCALE GENOMIC DNA]</scope>
    <source>
        <strain evidence="6 7">S25</strain>
    </source>
</reference>
<dbReference type="GO" id="GO:0000976">
    <property type="term" value="F:transcription cis-regulatory region binding"/>
    <property type="evidence" value="ECO:0007669"/>
    <property type="project" value="TreeGrafter"/>
</dbReference>
<dbReference type="SUPFAM" id="SSF53850">
    <property type="entry name" value="Periplasmic binding protein-like II"/>
    <property type="match status" value="1"/>
</dbReference>
<keyword evidence="4" id="KW-0804">Transcription</keyword>
<dbReference type="InterPro" id="IPR000847">
    <property type="entry name" value="LysR_HTH_N"/>
</dbReference>
<dbReference type="PANTHER" id="PTHR30126:SF99">
    <property type="entry name" value="TRANSCRIPTIONAL REGULATOR LYSR FAMILY"/>
    <property type="match status" value="1"/>
</dbReference>
<gene>
    <name evidence="6" type="ORF">G5S52_15170</name>
</gene>
<proteinExistence type="inferred from homology"/>
<dbReference type="InterPro" id="IPR036390">
    <property type="entry name" value="WH_DNA-bd_sf"/>
</dbReference>
<dbReference type="InterPro" id="IPR005119">
    <property type="entry name" value="LysR_subst-bd"/>
</dbReference>
<protein>
    <submittedName>
        <fullName evidence="6">LysR family transcriptional regulator</fullName>
    </submittedName>
</protein>
<evidence type="ECO:0000256" key="2">
    <source>
        <dbReference type="ARBA" id="ARBA00023015"/>
    </source>
</evidence>
<evidence type="ECO:0000256" key="4">
    <source>
        <dbReference type="ARBA" id="ARBA00023163"/>
    </source>
</evidence>
<feature type="domain" description="HTH lysR-type" evidence="5">
    <location>
        <begin position="2"/>
        <end position="59"/>
    </location>
</feature>
<name>A0A6M1RF25_9GAMM</name>
<keyword evidence="3" id="KW-0238">DNA-binding</keyword>
<dbReference type="Gene3D" id="3.40.190.10">
    <property type="entry name" value="Periplasmic binding protein-like II"/>
    <property type="match status" value="2"/>
</dbReference>
<organism evidence="6 7">
    <name type="scientific">Grimontia sedimenti</name>
    <dbReference type="NCBI Taxonomy" id="2711294"/>
    <lineage>
        <taxon>Bacteria</taxon>
        <taxon>Pseudomonadati</taxon>
        <taxon>Pseudomonadota</taxon>
        <taxon>Gammaproteobacteria</taxon>
        <taxon>Vibrionales</taxon>
        <taxon>Vibrionaceae</taxon>
        <taxon>Grimontia</taxon>
    </lineage>
</organism>
<dbReference type="Pfam" id="PF03466">
    <property type="entry name" value="LysR_substrate"/>
    <property type="match status" value="1"/>
</dbReference>
<dbReference type="InterPro" id="IPR036388">
    <property type="entry name" value="WH-like_DNA-bd_sf"/>
</dbReference>
<keyword evidence="2" id="KW-0805">Transcription regulation</keyword>
<dbReference type="CDD" id="cd05466">
    <property type="entry name" value="PBP2_LTTR_substrate"/>
    <property type="match status" value="1"/>
</dbReference>
<evidence type="ECO:0000256" key="1">
    <source>
        <dbReference type="ARBA" id="ARBA00009437"/>
    </source>
</evidence>
<keyword evidence="7" id="KW-1185">Reference proteome</keyword>
<evidence type="ECO:0000256" key="3">
    <source>
        <dbReference type="ARBA" id="ARBA00023125"/>
    </source>
</evidence>
<dbReference type="Gene3D" id="1.10.10.10">
    <property type="entry name" value="Winged helix-like DNA-binding domain superfamily/Winged helix DNA-binding domain"/>
    <property type="match status" value="1"/>
</dbReference>
<dbReference type="Pfam" id="PF00126">
    <property type="entry name" value="HTH_1"/>
    <property type="match status" value="1"/>
</dbReference>
<dbReference type="Proteomes" id="UP000473008">
    <property type="component" value="Unassembled WGS sequence"/>
</dbReference>
<dbReference type="GO" id="GO:0003700">
    <property type="term" value="F:DNA-binding transcription factor activity"/>
    <property type="evidence" value="ECO:0007669"/>
    <property type="project" value="InterPro"/>
</dbReference>
<dbReference type="PRINTS" id="PR00039">
    <property type="entry name" value="HTHLYSR"/>
</dbReference>
<dbReference type="PANTHER" id="PTHR30126">
    <property type="entry name" value="HTH-TYPE TRANSCRIPTIONAL REGULATOR"/>
    <property type="match status" value="1"/>
</dbReference>
<evidence type="ECO:0000259" key="5">
    <source>
        <dbReference type="PROSITE" id="PS50931"/>
    </source>
</evidence>
<sequence length="294" mass="32995">MLNPKWLNTFATLVETGSFTKTAERLYMTQPGVSQHVKKLEDELGETLIYREGKQFELTREGIMLNTFIAEQKQQQADFLARMKDDAPHQGAIRIACSGAMAMKLYPSLLSLQAEHSGLSVQLEAAPADRIRQMLMDNQTDIGITTQKFDHPAFEETLLGEEALCVIVPSIADIPQGDFHTLASLGYIHHPDGRHYADLVLGSNFPEEYRGVDSLNHRGYVNQLGQILLPVSKGIGFTVLPESVMSRFEQKEQLTSLPLESPVSQSLFISKKKHRDLPKRFEAVMEIIHQSTCK</sequence>
<comment type="caution">
    <text evidence="6">The sequence shown here is derived from an EMBL/GenBank/DDBJ whole genome shotgun (WGS) entry which is preliminary data.</text>
</comment>
<dbReference type="RefSeq" id="WP_165015385.1">
    <property type="nucleotide sequence ID" value="NZ_JAALDL010000011.1"/>
</dbReference>